<evidence type="ECO:0000313" key="25">
    <source>
        <dbReference type="EMBL" id="KAF1799088.1"/>
    </source>
</evidence>
<accession>A0A8H4BBC0</accession>
<keyword evidence="15" id="KW-0411">Iron-sulfur</keyword>
<dbReference type="Gene3D" id="3.90.320.10">
    <property type="match status" value="1"/>
</dbReference>
<dbReference type="Gene3D" id="3.40.50.300">
    <property type="entry name" value="P-loop containing nucleotide triphosphate hydrolases"/>
    <property type="match status" value="2"/>
</dbReference>
<dbReference type="PANTHER" id="PTHR43788">
    <property type="entry name" value="DNA2/NAM7 HELICASE FAMILY MEMBER"/>
    <property type="match status" value="1"/>
</dbReference>
<evidence type="ECO:0000256" key="5">
    <source>
        <dbReference type="ARBA" id="ARBA00022485"/>
    </source>
</evidence>
<keyword evidence="18" id="KW-0539">Nucleus</keyword>
<feature type="domain" description="DNA2/NAM7 helicase helicase" evidence="23">
    <location>
        <begin position="653"/>
        <end position="738"/>
    </location>
</feature>
<dbReference type="GO" id="GO:0005524">
    <property type="term" value="F:ATP binding"/>
    <property type="evidence" value="ECO:0007669"/>
    <property type="project" value="UniProtKB-KW"/>
</dbReference>
<protein>
    <recommendedName>
        <fullName evidence="4">DNA helicase</fullName>
        <ecNumber evidence="4">3.6.4.12</ecNumber>
    </recommendedName>
</protein>
<dbReference type="GO" id="GO:0046872">
    <property type="term" value="F:metal ion binding"/>
    <property type="evidence" value="ECO:0007669"/>
    <property type="project" value="UniProtKB-KW"/>
</dbReference>
<evidence type="ECO:0000256" key="3">
    <source>
        <dbReference type="ARBA" id="ARBA00007913"/>
    </source>
</evidence>
<keyword evidence="9" id="KW-0547">Nucleotide-binding</keyword>
<dbReference type="InterPro" id="IPR014808">
    <property type="entry name" value="DNA_replication_fac_Dna2_N"/>
</dbReference>
<dbReference type="Pfam" id="PF08696">
    <property type="entry name" value="Dna2"/>
    <property type="match status" value="1"/>
</dbReference>
<name>A0A8H4BBC0_MUCCL</name>
<proteinExistence type="inferred from homology"/>
<keyword evidence="16" id="KW-0238">DNA-binding</keyword>
<evidence type="ECO:0000259" key="22">
    <source>
        <dbReference type="Pfam" id="PF08696"/>
    </source>
</evidence>
<dbReference type="GO" id="GO:0003677">
    <property type="term" value="F:DNA binding"/>
    <property type="evidence" value="ECO:0007669"/>
    <property type="project" value="UniProtKB-KW"/>
</dbReference>
<dbReference type="GO" id="GO:0005634">
    <property type="term" value="C:nucleus"/>
    <property type="evidence" value="ECO:0007669"/>
    <property type="project" value="UniProtKB-SubCell"/>
</dbReference>
<feature type="domain" description="DNA replication factor Dna2 N-terminal" evidence="22">
    <location>
        <begin position="94"/>
        <end position="302"/>
    </location>
</feature>
<keyword evidence="17" id="KW-0234">DNA repair</keyword>
<evidence type="ECO:0000256" key="17">
    <source>
        <dbReference type="ARBA" id="ARBA00023204"/>
    </source>
</evidence>
<sequence>MFGDDIALDELDLSAIVNNTTKKAELTTGSDVFDDLDMDELNDLIQAEKARPSQPPPREKRQKFIRYLVASMTNEFYIMDETRYTEKVLVLIQEDENRAITAKLRQEWEQTRVMVGDVVHIPYTTNLGEIIIDNQKNFIVVHPDRLISCTAVADSYSCLRKSVLQLKVKGVSEYTEALVHGNIIHAVLQHALQTGDFAVSSVKQQMKNVIADSLEDLYAMDQDEETALAILEEYADHIHAFGTKYVNQYPRPDARVSKNMGMNPEAEMGCTSVSICKVLDIEEHLWSPTFGLKGMVDASVQVRLSPTNKVLTVPFELKTGKVSRFITNRAQTLLYTLLMSDRYDVEIGAGILYYSKVNSLYLIPSSRNDLRSLIMARNYLAIACSSESLPPMLRNSHTCQYCYINDACTLYHKAVENGNGTTSGLYKLFDDKTDHMTESTCHFFKHWWELLDQEETDIDYIRKDIWSQPAEIRELSGRCLANMELHLATSRVDPQTEQWKYCFTRSPDQMEQRPLLCNLSAGDPVVVSSMQGHINLALGFVSSISTTEIVLDLNEPLRNPPQLGSSSFDALNNQDFNSFIRFKADVHSYYSRMNIQYRIDKDEMSSGMAMLRNNLVLLTAKSNDGERLRELIIDLEKPNYQAATPHIPPTPHMNPDQRKALTRVVQADDYSLILGMPGTGKTTTTAEIISYLVQNNKTVLVAAYTHTALDNVLIKVREHGVDVLRLGNVDKVMPAMRDYVYQLPPIVRNREATDAGLDKSLFAILAEARPESISYLEYQYRMNKDIMDVSNALIYDGKLKCGNHQVASRTLQLPLLDAALRSVHEHSHCHNSHDCWLASVLDPGRKNEGEAQLIYQVAETLLKSGLDQDDLAVISVYRSQLRVISQLLKARKSIEIATIDKYQGRDKDCILISLVRNNNQGNAGDLLRDWRRLNVAITRAKSKLVLFGSASTLRASALYSRLLDSFEQKGCIYKLPENAQILHKLPGPAATAAAAAQDENEQPVPLTPTPKEKKPPKSFLPTPAILKKNDILQDLYNNAL</sequence>
<evidence type="ECO:0000256" key="14">
    <source>
        <dbReference type="ARBA" id="ARBA00023004"/>
    </source>
</evidence>
<dbReference type="AlphaFoldDB" id="A0A8H4BBC0"/>
<dbReference type="GO" id="GO:0016787">
    <property type="term" value="F:hydrolase activity"/>
    <property type="evidence" value="ECO:0007669"/>
    <property type="project" value="UniProtKB-KW"/>
</dbReference>
<keyword evidence="12" id="KW-0347">Helicase</keyword>
<keyword evidence="5" id="KW-0004">4Fe-4S</keyword>
<evidence type="ECO:0000256" key="9">
    <source>
        <dbReference type="ARBA" id="ARBA00022741"/>
    </source>
</evidence>
<keyword evidence="11" id="KW-0378">Hydrolase</keyword>
<comment type="cofactor">
    <cofactor evidence="1">
        <name>[4Fe-4S] cluster</name>
        <dbReference type="ChEBI" id="CHEBI:49883"/>
    </cofactor>
</comment>
<dbReference type="CDD" id="cd22318">
    <property type="entry name" value="DNA2_N-like"/>
    <property type="match status" value="1"/>
</dbReference>
<dbReference type="GO" id="GO:0043139">
    <property type="term" value="F:5'-3' DNA helicase activity"/>
    <property type="evidence" value="ECO:0007669"/>
    <property type="project" value="TreeGrafter"/>
</dbReference>
<keyword evidence="6" id="KW-0235">DNA replication</keyword>
<evidence type="ECO:0000256" key="11">
    <source>
        <dbReference type="ARBA" id="ARBA00022801"/>
    </source>
</evidence>
<evidence type="ECO:0000256" key="13">
    <source>
        <dbReference type="ARBA" id="ARBA00022840"/>
    </source>
</evidence>
<comment type="caution">
    <text evidence="25">The sequence shown here is derived from an EMBL/GenBank/DDBJ whole genome shotgun (WGS) entry which is preliminary data.</text>
</comment>
<dbReference type="InterPro" id="IPR027417">
    <property type="entry name" value="P-loop_NTPase"/>
</dbReference>
<reference evidence="25 26" key="1">
    <citation type="submission" date="2019-09" db="EMBL/GenBank/DDBJ databases">
        <authorList>
            <consortium name="DOE Joint Genome Institute"/>
            <person name="Mondo S.J."/>
            <person name="Navarro-Mendoza M.I."/>
            <person name="Perez-Arques C."/>
            <person name="Panchal S."/>
            <person name="Nicolas F.E."/>
            <person name="Ganguly P."/>
            <person name="Pangilinan J."/>
            <person name="Grigoriev I."/>
            <person name="Heitman J."/>
            <person name="Sanya K."/>
            <person name="Garre V."/>
        </authorList>
    </citation>
    <scope>NUCLEOTIDE SEQUENCE [LARGE SCALE GENOMIC DNA]</scope>
    <source>
        <strain evidence="25 26">MU402</strain>
    </source>
</reference>
<evidence type="ECO:0000256" key="21">
    <source>
        <dbReference type="SAM" id="MobiDB-lite"/>
    </source>
</evidence>
<comment type="similarity">
    <text evidence="3">Belongs to the DNA2/NAM7 helicase family.</text>
</comment>
<organism evidence="25 26">
    <name type="scientific">Mucor circinelloides f. lusitanicus</name>
    <name type="common">Mucor racemosus var. lusitanicus</name>
    <dbReference type="NCBI Taxonomy" id="29924"/>
    <lineage>
        <taxon>Eukaryota</taxon>
        <taxon>Fungi</taxon>
        <taxon>Fungi incertae sedis</taxon>
        <taxon>Mucoromycota</taxon>
        <taxon>Mucoromycotina</taxon>
        <taxon>Mucoromycetes</taxon>
        <taxon>Mucorales</taxon>
        <taxon>Mucorineae</taxon>
        <taxon>Mucoraceae</taxon>
        <taxon>Mucor</taxon>
    </lineage>
</organism>
<dbReference type="InterPro" id="IPR047187">
    <property type="entry name" value="SF1_C_Upf1"/>
</dbReference>
<evidence type="ECO:0000256" key="16">
    <source>
        <dbReference type="ARBA" id="ARBA00023125"/>
    </source>
</evidence>
<comment type="catalytic activity">
    <reaction evidence="20">
        <text>ATP + H2O = ADP + phosphate + H(+)</text>
        <dbReference type="Rhea" id="RHEA:13065"/>
        <dbReference type="ChEBI" id="CHEBI:15377"/>
        <dbReference type="ChEBI" id="CHEBI:15378"/>
        <dbReference type="ChEBI" id="CHEBI:30616"/>
        <dbReference type="ChEBI" id="CHEBI:43474"/>
        <dbReference type="ChEBI" id="CHEBI:456216"/>
        <dbReference type="EC" id="3.6.4.12"/>
    </reaction>
</comment>
<evidence type="ECO:0000313" key="26">
    <source>
        <dbReference type="Proteomes" id="UP000469890"/>
    </source>
</evidence>
<feature type="domain" description="DNA2/NAM7 helicase-like C-terminal" evidence="24">
    <location>
        <begin position="757"/>
        <end position="950"/>
    </location>
</feature>
<dbReference type="EC" id="3.6.4.12" evidence="4"/>
<dbReference type="PANTHER" id="PTHR43788:SF8">
    <property type="entry name" value="DNA-BINDING PROTEIN SMUBP-2"/>
    <property type="match status" value="1"/>
</dbReference>
<dbReference type="SUPFAM" id="SSF52540">
    <property type="entry name" value="P-loop containing nucleoside triphosphate hydrolases"/>
    <property type="match status" value="1"/>
</dbReference>
<evidence type="ECO:0000256" key="8">
    <source>
        <dbReference type="ARBA" id="ARBA00022723"/>
    </source>
</evidence>
<keyword evidence="10" id="KW-0227">DNA damage</keyword>
<evidence type="ECO:0000256" key="7">
    <source>
        <dbReference type="ARBA" id="ARBA00022722"/>
    </source>
</evidence>
<keyword evidence="7" id="KW-0540">Nuclease</keyword>
<evidence type="ECO:0000256" key="2">
    <source>
        <dbReference type="ARBA" id="ARBA00004123"/>
    </source>
</evidence>
<dbReference type="CDD" id="cd18808">
    <property type="entry name" value="SF1_C_Upf1"/>
    <property type="match status" value="1"/>
</dbReference>
<dbReference type="Proteomes" id="UP000469890">
    <property type="component" value="Unassembled WGS sequence"/>
</dbReference>
<dbReference type="Pfam" id="PF13087">
    <property type="entry name" value="AAA_12"/>
    <property type="match status" value="1"/>
</dbReference>
<evidence type="ECO:0000256" key="10">
    <source>
        <dbReference type="ARBA" id="ARBA00022763"/>
    </source>
</evidence>
<gene>
    <name evidence="25" type="ORF">FB192DRAFT_1424146</name>
</gene>
<dbReference type="GO" id="GO:0004518">
    <property type="term" value="F:nuclease activity"/>
    <property type="evidence" value="ECO:0007669"/>
    <property type="project" value="UniProtKB-KW"/>
</dbReference>
<evidence type="ECO:0000256" key="4">
    <source>
        <dbReference type="ARBA" id="ARBA00012551"/>
    </source>
</evidence>
<evidence type="ECO:0000256" key="1">
    <source>
        <dbReference type="ARBA" id="ARBA00001966"/>
    </source>
</evidence>
<evidence type="ECO:0000259" key="23">
    <source>
        <dbReference type="Pfam" id="PF13086"/>
    </source>
</evidence>
<dbReference type="GO" id="GO:0051539">
    <property type="term" value="F:4 iron, 4 sulfur cluster binding"/>
    <property type="evidence" value="ECO:0007669"/>
    <property type="project" value="UniProtKB-KW"/>
</dbReference>
<keyword evidence="14" id="KW-0408">Iron</keyword>
<evidence type="ECO:0000256" key="19">
    <source>
        <dbReference type="ARBA" id="ARBA00023268"/>
    </source>
</evidence>
<comment type="subcellular location">
    <subcellularLocation>
        <location evidence="2">Nucleus</location>
    </subcellularLocation>
</comment>
<dbReference type="GO" id="GO:0006281">
    <property type="term" value="P:DNA repair"/>
    <property type="evidence" value="ECO:0007669"/>
    <property type="project" value="UniProtKB-KW"/>
</dbReference>
<dbReference type="InterPro" id="IPR050534">
    <property type="entry name" value="Coronavir_polyprotein_1ab"/>
</dbReference>
<evidence type="ECO:0000259" key="24">
    <source>
        <dbReference type="Pfam" id="PF13087"/>
    </source>
</evidence>
<dbReference type="InterPro" id="IPR041677">
    <property type="entry name" value="DNA2/NAM7_AAA_11"/>
</dbReference>
<evidence type="ECO:0000256" key="12">
    <source>
        <dbReference type="ARBA" id="ARBA00022806"/>
    </source>
</evidence>
<keyword evidence="8" id="KW-0479">Metal-binding</keyword>
<dbReference type="Pfam" id="PF13086">
    <property type="entry name" value="AAA_11"/>
    <property type="match status" value="1"/>
</dbReference>
<dbReference type="InterPro" id="IPR011604">
    <property type="entry name" value="PDDEXK-like_dom_sf"/>
</dbReference>
<dbReference type="GO" id="GO:0006260">
    <property type="term" value="P:DNA replication"/>
    <property type="evidence" value="ECO:0007669"/>
    <property type="project" value="UniProtKB-KW"/>
</dbReference>
<dbReference type="EMBL" id="JAAECE010000007">
    <property type="protein sequence ID" value="KAF1799088.1"/>
    <property type="molecule type" value="Genomic_DNA"/>
</dbReference>
<evidence type="ECO:0000256" key="6">
    <source>
        <dbReference type="ARBA" id="ARBA00022705"/>
    </source>
</evidence>
<dbReference type="InterPro" id="IPR041679">
    <property type="entry name" value="DNA2/NAM7-like_C"/>
</dbReference>
<keyword evidence="13" id="KW-0067">ATP-binding</keyword>
<evidence type="ECO:0000256" key="15">
    <source>
        <dbReference type="ARBA" id="ARBA00023014"/>
    </source>
</evidence>
<feature type="region of interest" description="Disordered" evidence="21">
    <location>
        <begin position="992"/>
        <end position="1022"/>
    </location>
</feature>
<evidence type="ECO:0000256" key="18">
    <source>
        <dbReference type="ARBA" id="ARBA00023242"/>
    </source>
</evidence>
<evidence type="ECO:0000256" key="20">
    <source>
        <dbReference type="ARBA" id="ARBA00047995"/>
    </source>
</evidence>
<keyword evidence="19" id="KW-0511">Multifunctional enzyme</keyword>